<evidence type="ECO:0000256" key="1">
    <source>
        <dbReference type="ARBA" id="ARBA00022536"/>
    </source>
</evidence>
<keyword evidence="6" id="KW-1185">Reference proteome</keyword>
<feature type="domain" description="EGF-like" evidence="4">
    <location>
        <begin position="1"/>
        <end position="17"/>
    </location>
</feature>
<dbReference type="PROSITE" id="PS50026">
    <property type="entry name" value="EGF_3"/>
    <property type="match status" value="1"/>
</dbReference>
<evidence type="ECO:0000256" key="2">
    <source>
        <dbReference type="PROSITE-ProRule" id="PRU00076"/>
    </source>
</evidence>
<sequence>MTGRCLCPPGKMGTRCDTNCPVNRYGPDCSESCECRNGAWCDPRNGRCTCLQGWIGPTCQEGGSLTSPQLGNRNQENNHSHIVPV</sequence>
<keyword evidence="2" id="KW-1015">Disulfide bond</keyword>
<feature type="disulfide bond" evidence="2">
    <location>
        <begin position="7"/>
        <end position="16"/>
    </location>
</feature>
<protein>
    <recommendedName>
        <fullName evidence="4">EGF-like domain-containing protein</fullName>
    </recommendedName>
</protein>
<dbReference type="PANTHER" id="PTHR24043:SF8">
    <property type="entry name" value="EGF-LIKE DOMAIN-CONTAINING PROTEIN"/>
    <property type="match status" value="1"/>
</dbReference>
<dbReference type="AlphaFoldDB" id="A0AAN8LGH3"/>
<feature type="compositionally biased region" description="Polar residues" evidence="3">
    <location>
        <begin position="66"/>
        <end position="77"/>
    </location>
</feature>
<dbReference type="PANTHER" id="PTHR24043">
    <property type="entry name" value="SCAVENGER RECEPTOR CLASS F"/>
    <property type="match status" value="1"/>
</dbReference>
<feature type="region of interest" description="Disordered" evidence="3">
    <location>
        <begin position="66"/>
        <end position="85"/>
    </location>
</feature>
<comment type="caution">
    <text evidence="2">Lacks conserved residue(s) required for the propagation of feature annotation.</text>
</comment>
<dbReference type="EMBL" id="JAGTTL010000024">
    <property type="protein sequence ID" value="KAK6303146.1"/>
    <property type="molecule type" value="Genomic_DNA"/>
</dbReference>
<proteinExistence type="predicted"/>
<organism evidence="5 6">
    <name type="scientific">Coregonus suidteri</name>
    <dbReference type="NCBI Taxonomy" id="861788"/>
    <lineage>
        <taxon>Eukaryota</taxon>
        <taxon>Metazoa</taxon>
        <taxon>Chordata</taxon>
        <taxon>Craniata</taxon>
        <taxon>Vertebrata</taxon>
        <taxon>Euteleostomi</taxon>
        <taxon>Actinopterygii</taxon>
        <taxon>Neopterygii</taxon>
        <taxon>Teleostei</taxon>
        <taxon>Protacanthopterygii</taxon>
        <taxon>Salmoniformes</taxon>
        <taxon>Salmonidae</taxon>
        <taxon>Coregoninae</taxon>
        <taxon>Coregonus</taxon>
    </lineage>
</organism>
<dbReference type="GO" id="GO:0005044">
    <property type="term" value="F:scavenger receptor activity"/>
    <property type="evidence" value="ECO:0007669"/>
    <property type="project" value="InterPro"/>
</dbReference>
<dbReference type="Pfam" id="PF00053">
    <property type="entry name" value="EGF_laminin"/>
    <property type="match status" value="1"/>
</dbReference>
<keyword evidence="1 2" id="KW-0245">EGF-like domain</keyword>
<dbReference type="Gene3D" id="2.170.300.10">
    <property type="entry name" value="Tie2 ligand-binding domain superfamily"/>
    <property type="match status" value="1"/>
</dbReference>
<reference evidence="5 6" key="1">
    <citation type="submission" date="2021-04" db="EMBL/GenBank/DDBJ databases">
        <authorList>
            <person name="De Guttry C."/>
            <person name="Zahm M."/>
            <person name="Klopp C."/>
            <person name="Cabau C."/>
            <person name="Louis A."/>
            <person name="Berthelot C."/>
            <person name="Parey E."/>
            <person name="Roest Crollius H."/>
            <person name="Montfort J."/>
            <person name="Robinson-Rechavi M."/>
            <person name="Bucao C."/>
            <person name="Bouchez O."/>
            <person name="Gislard M."/>
            <person name="Lluch J."/>
            <person name="Milhes M."/>
            <person name="Lampietro C."/>
            <person name="Lopez Roques C."/>
            <person name="Donnadieu C."/>
            <person name="Braasch I."/>
            <person name="Desvignes T."/>
            <person name="Postlethwait J."/>
            <person name="Bobe J."/>
            <person name="Wedekind C."/>
            <person name="Guiguen Y."/>
        </authorList>
    </citation>
    <scope>NUCLEOTIDE SEQUENCE [LARGE SCALE GENOMIC DNA]</scope>
    <source>
        <strain evidence="5">Cs_M1</strain>
        <tissue evidence="5">Blood</tissue>
    </source>
</reference>
<evidence type="ECO:0000256" key="3">
    <source>
        <dbReference type="SAM" id="MobiDB-lite"/>
    </source>
</evidence>
<comment type="caution">
    <text evidence="5">The sequence shown here is derived from an EMBL/GenBank/DDBJ whole genome shotgun (WGS) entry which is preliminary data.</text>
</comment>
<dbReference type="Proteomes" id="UP001356427">
    <property type="component" value="Unassembled WGS sequence"/>
</dbReference>
<dbReference type="InterPro" id="IPR002049">
    <property type="entry name" value="LE_dom"/>
</dbReference>
<name>A0AAN8LGH3_9TELE</name>
<accession>A0AAN8LGH3</accession>
<dbReference type="PROSITE" id="PS00022">
    <property type="entry name" value="EGF_1"/>
    <property type="match status" value="2"/>
</dbReference>
<dbReference type="InterPro" id="IPR042635">
    <property type="entry name" value="MEGF10/SREC1/2-like"/>
</dbReference>
<evidence type="ECO:0000313" key="5">
    <source>
        <dbReference type="EMBL" id="KAK6303146.1"/>
    </source>
</evidence>
<evidence type="ECO:0000259" key="4">
    <source>
        <dbReference type="PROSITE" id="PS50026"/>
    </source>
</evidence>
<evidence type="ECO:0000313" key="6">
    <source>
        <dbReference type="Proteomes" id="UP001356427"/>
    </source>
</evidence>
<gene>
    <name evidence="5" type="ORF">J4Q44_G00256000</name>
</gene>
<dbReference type="InterPro" id="IPR000742">
    <property type="entry name" value="EGF"/>
</dbReference>
<dbReference type="PROSITE" id="PS01186">
    <property type="entry name" value="EGF_2"/>
    <property type="match status" value="1"/>
</dbReference>